<dbReference type="Proteomes" id="UP000289738">
    <property type="component" value="Chromosome B01"/>
</dbReference>
<dbReference type="InterPro" id="IPR036457">
    <property type="entry name" value="PPM-type-like_dom_sf"/>
</dbReference>
<dbReference type="PROSITE" id="PS51746">
    <property type="entry name" value="PPM_2"/>
    <property type="match status" value="1"/>
</dbReference>
<evidence type="ECO:0000313" key="3">
    <source>
        <dbReference type="EMBL" id="RYR29058.1"/>
    </source>
</evidence>
<dbReference type="SUPFAM" id="SSF81606">
    <property type="entry name" value="PP2C-like"/>
    <property type="match status" value="1"/>
</dbReference>
<evidence type="ECO:0000259" key="2">
    <source>
        <dbReference type="PROSITE" id="PS51746"/>
    </source>
</evidence>
<dbReference type="Gramene" id="arahy.Tifrunner.gnm2.ann2.Ah11g174000.1">
    <property type="protein sequence ID" value="arahy.Tifrunner.gnm2.ann2.Ah11g174000.1-CDS"/>
    <property type="gene ID" value="arahy.Tifrunner.gnm2.ann2.Ah11g174000"/>
</dbReference>
<name>A0A445ARJ1_ARAHY</name>
<protein>
    <recommendedName>
        <fullName evidence="2">PPM-type phosphatase domain-containing protein</fullName>
    </recommendedName>
</protein>
<evidence type="ECO:0000256" key="1">
    <source>
        <dbReference type="SAM" id="MobiDB-lite"/>
    </source>
</evidence>
<sequence length="779" mass="84544">MGSGVSTLCSCLEPAPNQPDLDNDVIFAATEPLDETLGHSFCYVRSSNRFLSPTHSDRFVSPSASLRFSPTHDPIHRTRPDPPETAFKAISGASVSANSSVPKTVIQLEEEATDCSGNRAAGLGGGTVVNGFESTSSFSALPLQPVPRGGEPSGTFERGGGFFLSGPIESGALSGPLNSGAATAAGVPFSAPLGGVYVRKKRKNGVSGFRKAFQRGVPEKKRPWVVPVLNFVGRKEVQACEGKPAPVGADDVAREESNVQWALGKAGEDRVHVVVSEEQGWLFVGIYDGFNGPDAPEFLMGHLYRAVHNELQGLFWEAEEAEGRNDNIPAAEVAAEVKNTEGDASEDSISHSATAAVKKVTFQVEGTESRRRRLWEFLAEDPEDGLDLSGSDRFAFSVDDALSVNNANAGSAVSRRWLLLSKLKHGLSKHKEGQGRRLLPWSFGAEGKDEKVETEAENPAEEKFSSGGGRSGGRRRKVGPVDHDLVLRALSRALEVTELAYLDMTDKLLDTNPELALMGSCLLVSLMRDEDVYVMNVGDSRAIVAHYEPKEGAAACTGSRLKKGNDGLSTESIVEESSAGESTGNLGNEDPAPEMRLAALQLSTDHSTCIKEEVNRIKNEHPDDAQCIVNDRVKGRLKVTRAFGAGFLKQPKLNDAVLEMFRNEYIGTAPYISCSPSLRHHRLCPRDQFLILSSDGLYQYLNNEEVVSQVESFMEKFPEGDPAQHLIEELLLRAAKKAGMGFHELLDIPHGDRRKYHDDVTVMVISLEGRIWKSSGRYL</sequence>
<dbReference type="STRING" id="3818.A0A445ARJ1"/>
<dbReference type="SMR" id="A0A445ARJ1"/>
<accession>A0A445ARJ1</accession>
<feature type="region of interest" description="Disordered" evidence="1">
    <location>
        <begin position="566"/>
        <end position="591"/>
    </location>
</feature>
<keyword evidence="4" id="KW-1185">Reference proteome</keyword>
<gene>
    <name evidence="3" type="ORF">Ahy_B01g053350</name>
</gene>
<dbReference type="OrthoDB" id="420076at2759"/>
<dbReference type="PANTHER" id="PTHR13832">
    <property type="entry name" value="PROTEIN PHOSPHATASE 2C"/>
    <property type="match status" value="1"/>
</dbReference>
<proteinExistence type="predicted"/>
<feature type="region of interest" description="Disordered" evidence="1">
    <location>
        <begin position="448"/>
        <end position="478"/>
    </location>
</feature>
<reference evidence="3 4" key="1">
    <citation type="submission" date="2019-01" db="EMBL/GenBank/DDBJ databases">
        <title>Sequencing of cultivated peanut Arachis hypogaea provides insights into genome evolution and oil improvement.</title>
        <authorList>
            <person name="Chen X."/>
        </authorList>
    </citation>
    <scope>NUCLEOTIDE SEQUENCE [LARGE SCALE GENOMIC DNA]</scope>
    <source>
        <strain evidence="4">cv. Fuhuasheng</strain>
        <tissue evidence="3">Leaves</tissue>
    </source>
</reference>
<dbReference type="PANTHER" id="PTHR13832:SF301">
    <property type="entry name" value="PROTEIN PHOSPHATASE 2C 29"/>
    <property type="match status" value="1"/>
</dbReference>
<dbReference type="GO" id="GO:0004722">
    <property type="term" value="F:protein serine/threonine phosphatase activity"/>
    <property type="evidence" value="ECO:0007669"/>
    <property type="project" value="InterPro"/>
</dbReference>
<dbReference type="InterPro" id="IPR015655">
    <property type="entry name" value="PP2C"/>
</dbReference>
<dbReference type="Pfam" id="PF00481">
    <property type="entry name" value="PP2C"/>
    <property type="match status" value="1"/>
</dbReference>
<evidence type="ECO:0000313" key="4">
    <source>
        <dbReference type="Proteomes" id="UP000289738"/>
    </source>
</evidence>
<dbReference type="CDD" id="cd00143">
    <property type="entry name" value="PP2Cc"/>
    <property type="match status" value="1"/>
</dbReference>
<feature type="compositionally biased region" description="Basic and acidic residues" evidence="1">
    <location>
        <begin position="448"/>
        <end position="464"/>
    </location>
</feature>
<dbReference type="AlphaFoldDB" id="A0A445ARJ1"/>
<feature type="domain" description="PPM-type phosphatase" evidence="2">
    <location>
        <begin position="251"/>
        <end position="767"/>
    </location>
</feature>
<dbReference type="Gene3D" id="3.60.40.10">
    <property type="entry name" value="PPM-type phosphatase domain"/>
    <property type="match status" value="1"/>
</dbReference>
<organism evidence="3 4">
    <name type="scientific">Arachis hypogaea</name>
    <name type="common">Peanut</name>
    <dbReference type="NCBI Taxonomy" id="3818"/>
    <lineage>
        <taxon>Eukaryota</taxon>
        <taxon>Viridiplantae</taxon>
        <taxon>Streptophyta</taxon>
        <taxon>Embryophyta</taxon>
        <taxon>Tracheophyta</taxon>
        <taxon>Spermatophyta</taxon>
        <taxon>Magnoliopsida</taxon>
        <taxon>eudicotyledons</taxon>
        <taxon>Gunneridae</taxon>
        <taxon>Pentapetalae</taxon>
        <taxon>rosids</taxon>
        <taxon>fabids</taxon>
        <taxon>Fabales</taxon>
        <taxon>Fabaceae</taxon>
        <taxon>Papilionoideae</taxon>
        <taxon>50 kb inversion clade</taxon>
        <taxon>dalbergioids sensu lato</taxon>
        <taxon>Dalbergieae</taxon>
        <taxon>Pterocarpus clade</taxon>
        <taxon>Arachis</taxon>
    </lineage>
</organism>
<comment type="caution">
    <text evidence="3">The sequence shown here is derived from an EMBL/GenBank/DDBJ whole genome shotgun (WGS) entry which is preliminary data.</text>
</comment>
<dbReference type="InterPro" id="IPR001932">
    <property type="entry name" value="PPM-type_phosphatase-like_dom"/>
</dbReference>
<dbReference type="SMART" id="SM00332">
    <property type="entry name" value="PP2Cc"/>
    <property type="match status" value="1"/>
</dbReference>
<dbReference type="EMBL" id="SDMP01000011">
    <property type="protein sequence ID" value="RYR29058.1"/>
    <property type="molecule type" value="Genomic_DNA"/>
</dbReference>